<dbReference type="EMBL" id="JAULSU010000002">
    <property type="protein sequence ID" value="KAK0627928.1"/>
    <property type="molecule type" value="Genomic_DNA"/>
</dbReference>
<reference evidence="1" key="1">
    <citation type="submission" date="2023-06" db="EMBL/GenBank/DDBJ databases">
        <title>Genome-scale phylogeny and comparative genomics of the fungal order Sordariales.</title>
        <authorList>
            <consortium name="Lawrence Berkeley National Laboratory"/>
            <person name="Hensen N."/>
            <person name="Bonometti L."/>
            <person name="Westerberg I."/>
            <person name="Brannstrom I.O."/>
            <person name="Guillou S."/>
            <person name="Cros-Aarteil S."/>
            <person name="Calhoun S."/>
            <person name="Haridas S."/>
            <person name="Kuo A."/>
            <person name="Mondo S."/>
            <person name="Pangilinan J."/>
            <person name="Riley R."/>
            <person name="Labutti K."/>
            <person name="Andreopoulos B."/>
            <person name="Lipzen A."/>
            <person name="Chen C."/>
            <person name="Yanf M."/>
            <person name="Daum C."/>
            <person name="Ng V."/>
            <person name="Clum A."/>
            <person name="Steindorff A."/>
            <person name="Ohm R."/>
            <person name="Martin F."/>
            <person name="Silar P."/>
            <person name="Natvig D."/>
            <person name="Lalanne C."/>
            <person name="Gautier V."/>
            <person name="Ament-Velasquez S.L."/>
            <person name="Kruys A."/>
            <person name="Hutchinson M.I."/>
            <person name="Powell A.J."/>
            <person name="Barry K."/>
            <person name="Miller A.N."/>
            <person name="Grigoriev I.V."/>
            <person name="Debuchy R."/>
            <person name="Gladieux P."/>
            <person name="Thoren M.H."/>
            <person name="Johannesson H."/>
        </authorList>
    </citation>
    <scope>NUCLEOTIDE SEQUENCE</scope>
    <source>
        <strain evidence="1">CBS 606.72</strain>
    </source>
</reference>
<keyword evidence="2" id="KW-1185">Reference proteome</keyword>
<sequence>MPVQIAQMLKASPHIRNILKQRLHFTLPKQWRLCNAQYMAGKRRDTRLSALPLTGAPRTSKMIRIRHTSPPALCPTDDQPVLEVSNPFVKKCFVVTGQKHRQEERVDGVRCDAGSSDLAENEALLHIAEAQQQGEYPGPDYTWYCGREIEFVEQGSEGFDREGDGKLQLFF</sequence>
<dbReference type="AlphaFoldDB" id="A0AA39X5Z4"/>
<evidence type="ECO:0000313" key="1">
    <source>
        <dbReference type="EMBL" id="KAK0627928.1"/>
    </source>
</evidence>
<name>A0AA39X5Z4_9PEZI</name>
<protein>
    <submittedName>
        <fullName evidence="1">Uncharacterized protein</fullName>
    </submittedName>
</protein>
<organism evidence="1 2">
    <name type="scientific">Immersiella caudata</name>
    <dbReference type="NCBI Taxonomy" id="314043"/>
    <lineage>
        <taxon>Eukaryota</taxon>
        <taxon>Fungi</taxon>
        <taxon>Dikarya</taxon>
        <taxon>Ascomycota</taxon>
        <taxon>Pezizomycotina</taxon>
        <taxon>Sordariomycetes</taxon>
        <taxon>Sordariomycetidae</taxon>
        <taxon>Sordariales</taxon>
        <taxon>Lasiosphaeriaceae</taxon>
        <taxon>Immersiella</taxon>
    </lineage>
</organism>
<accession>A0AA39X5Z4</accession>
<proteinExistence type="predicted"/>
<comment type="caution">
    <text evidence="1">The sequence shown here is derived from an EMBL/GenBank/DDBJ whole genome shotgun (WGS) entry which is preliminary data.</text>
</comment>
<evidence type="ECO:0000313" key="2">
    <source>
        <dbReference type="Proteomes" id="UP001175000"/>
    </source>
</evidence>
<dbReference type="Proteomes" id="UP001175000">
    <property type="component" value="Unassembled WGS sequence"/>
</dbReference>
<gene>
    <name evidence="1" type="ORF">B0T14DRAFT_563693</name>
</gene>